<dbReference type="GO" id="GO:0006620">
    <property type="term" value="P:post-translational protein targeting to endoplasmic reticulum membrane"/>
    <property type="evidence" value="ECO:0007669"/>
    <property type="project" value="TreeGrafter"/>
</dbReference>
<keyword evidence="8" id="KW-0143">Chaperone</keyword>
<dbReference type="OrthoDB" id="1734229at2759"/>
<evidence type="ECO:0000256" key="10">
    <source>
        <dbReference type="SAM" id="Phobius"/>
    </source>
</evidence>
<dbReference type="Pfam" id="PF02889">
    <property type="entry name" value="Sec63"/>
    <property type="match status" value="1"/>
</dbReference>
<dbReference type="Pfam" id="PF00226">
    <property type="entry name" value="DnaJ"/>
    <property type="match status" value="1"/>
</dbReference>
<dbReference type="Gene3D" id="2.60.40.150">
    <property type="entry name" value="C2 domain"/>
    <property type="match status" value="1"/>
</dbReference>
<comment type="caution">
    <text evidence="12">The sequence shown here is derived from an EMBL/GenBank/DDBJ whole genome shotgun (WGS) entry which is preliminary data.</text>
</comment>
<feature type="compositionally biased region" description="Acidic residues" evidence="9">
    <location>
        <begin position="593"/>
        <end position="604"/>
    </location>
</feature>
<dbReference type="PRINTS" id="PR00625">
    <property type="entry name" value="JDOMAIN"/>
</dbReference>
<dbReference type="PANTHER" id="PTHR24075">
    <property type="entry name" value="SEC63 DOMAIN-CONTAINING"/>
    <property type="match status" value="1"/>
</dbReference>
<evidence type="ECO:0000256" key="5">
    <source>
        <dbReference type="ARBA" id="ARBA00022927"/>
    </source>
</evidence>
<feature type="domain" description="J" evidence="11">
    <location>
        <begin position="91"/>
        <end position="156"/>
    </location>
</feature>
<protein>
    <recommendedName>
        <fullName evidence="11">J domain-containing protein</fullName>
    </recommendedName>
</protein>
<evidence type="ECO:0000313" key="12">
    <source>
        <dbReference type="EMBL" id="CAD7704428.1"/>
    </source>
</evidence>
<evidence type="ECO:0000256" key="8">
    <source>
        <dbReference type="ARBA" id="ARBA00023186"/>
    </source>
</evidence>
<feature type="compositionally biased region" description="Acidic residues" evidence="9">
    <location>
        <begin position="612"/>
        <end position="663"/>
    </location>
</feature>
<dbReference type="SUPFAM" id="SSF81296">
    <property type="entry name" value="E set domains"/>
    <property type="match status" value="1"/>
</dbReference>
<evidence type="ECO:0000259" key="11">
    <source>
        <dbReference type="PROSITE" id="PS50076"/>
    </source>
</evidence>
<evidence type="ECO:0000256" key="1">
    <source>
        <dbReference type="ARBA" id="ARBA00004477"/>
    </source>
</evidence>
<evidence type="ECO:0000256" key="6">
    <source>
        <dbReference type="ARBA" id="ARBA00022989"/>
    </source>
</evidence>
<sequence>MTEHTGSSPLFAVFSLSILSLILIPWTIYKLCSKGQENVQPWVPGGKKRTVGQKLAQYFTIGNVALVFLWIVAAVLVVYVQKSQKDMAPFDPYEILGIQPGIPERAIKKAFRELTLKCHPDKNPKGIGCAHNFVDIVRAHRALTDPESMKKYQETGNPDGFTGGLTIGIALPEWLLPKDKKVAPVALLLLVCSFILVPLGGMACYLFRSDKYTGPNNIIQETIGRYWQCIRQGMSVGRIPEILVLANEFIHMHTPRDQLEALVELRQIVSRYHKELLNKPLFKKRKTGVQKAHMLLLAHLEREGENLPEVLKNDSNFVLERTPVLLEEIVKMAPAVGAIQLVQCVTQAVPTCHRKTTHKGPGDGVAALLQLPGMKTDMLKLLSRKKVHLVDLYPDERSTLLSSIGFNEATIQQVETALLAMPQVHVTAAEFFVVGEEDIVQKDVVTCKVNLVLITVRSDVNMRFKGLLCMLIGVIAFYPHPRPEKWYLLLADQDNNEVFAQTHVNLAEAERLGFIHGEQLEQDGRRGIENGRQSGQAVELRFPALKEGRNEFQLMCMSDCWIGCDKTVNLRMTVKKLKKERNPVPRAQQTQPSDDEDKGDQEDDERSKGSDAPDDSDAGEDEEGEEGEDEWDSDESGELESAPEGEDDDEEGADEDEGEGDQS</sequence>
<dbReference type="SUPFAM" id="SSF46565">
    <property type="entry name" value="Chaperone J-domain"/>
    <property type="match status" value="1"/>
</dbReference>
<dbReference type="EMBL" id="CAJHUC010002820">
    <property type="protein sequence ID" value="CAD7704428.1"/>
    <property type="molecule type" value="Genomic_DNA"/>
</dbReference>
<comment type="subcellular location">
    <subcellularLocation>
        <location evidence="1">Endoplasmic reticulum membrane</location>
        <topology evidence="1">Multi-pass membrane protein</topology>
    </subcellularLocation>
</comment>
<dbReference type="InterPro" id="IPR036869">
    <property type="entry name" value="J_dom_sf"/>
</dbReference>
<keyword evidence="7 10" id="KW-0472">Membrane</keyword>
<keyword evidence="6 10" id="KW-1133">Transmembrane helix</keyword>
<accession>A0A8S1J9J8</accession>
<evidence type="ECO:0000256" key="9">
    <source>
        <dbReference type="SAM" id="MobiDB-lite"/>
    </source>
</evidence>
<dbReference type="AlphaFoldDB" id="A0A8S1J9J8"/>
<feature type="transmembrane region" description="Helical" evidence="10">
    <location>
        <begin position="6"/>
        <end position="29"/>
    </location>
</feature>
<keyword evidence="2" id="KW-0813">Transport</keyword>
<keyword evidence="3 10" id="KW-0812">Transmembrane</keyword>
<gene>
    <name evidence="12" type="ORF">OSTQU699_LOCUS9783</name>
</gene>
<dbReference type="GO" id="GO:0003723">
    <property type="term" value="F:RNA binding"/>
    <property type="evidence" value="ECO:0007669"/>
    <property type="project" value="TreeGrafter"/>
</dbReference>
<dbReference type="InterPro" id="IPR035892">
    <property type="entry name" value="C2_domain_sf"/>
</dbReference>
<keyword evidence="5" id="KW-0653">Protein transport</keyword>
<dbReference type="Gene3D" id="1.10.3380.10">
    <property type="entry name" value="Sec63 N-terminal domain-like domain"/>
    <property type="match status" value="1"/>
</dbReference>
<dbReference type="PANTHER" id="PTHR24075:SF0">
    <property type="entry name" value="TRANSLOCATION PROTEIN SEC63 HOMOLOG"/>
    <property type="match status" value="1"/>
</dbReference>
<dbReference type="SMART" id="SM00973">
    <property type="entry name" value="Sec63"/>
    <property type="match status" value="1"/>
</dbReference>
<evidence type="ECO:0000256" key="2">
    <source>
        <dbReference type="ARBA" id="ARBA00022448"/>
    </source>
</evidence>
<dbReference type="SMART" id="SM00271">
    <property type="entry name" value="DnaJ"/>
    <property type="match status" value="1"/>
</dbReference>
<evidence type="ECO:0000256" key="4">
    <source>
        <dbReference type="ARBA" id="ARBA00022824"/>
    </source>
</evidence>
<feature type="transmembrane region" description="Helical" evidence="10">
    <location>
        <begin position="182"/>
        <end position="207"/>
    </location>
</feature>
<evidence type="ECO:0000256" key="7">
    <source>
        <dbReference type="ARBA" id="ARBA00023136"/>
    </source>
</evidence>
<dbReference type="GO" id="GO:0031207">
    <property type="term" value="C:Sec62/Sec63 complex"/>
    <property type="evidence" value="ECO:0007669"/>
    <property type="project" value="TreeGrafter"/>
</dbReference>
<keyword evidence="13" id="KW-1185">Reference proteome</keyword>
<evidence type="ECO:0000256" key="3">
    <source>
        <dbReference type="ARBA" id="ARBA00022692"/>
    </source>
</evidence>
<dbReference type="InterPro" id="IPR001623">
    <property type="entry name" value="DnaJ_domain"/>
</dbReference>
<dbReference type="Proteomes" id="UP000708148">
    <property type="component" value="Unassembled WGS sequence"/>
</dbReference>
<dbReference type="PROSITE" id="PS50076">
    <property type="entry name" value="DNAJ_2"/>
    <property type="match status" value="1"/>
</dbReference>
<organism evidence="12 13">
    <name type="scientific">Ostreobium quekettii</name>
    <dbReference type="NCBI Taxonomy" id="121088"/>
    <lineage>
        <taxon>Eukaryota</taxon>
        <taxon>Viridiplantae</taxon>
        <taxon>Chlorophyta</taxon>
        <taxon>core chlorophytes</taxon>
        <taxon>Ulvophyceae</taxon>
        <taxon>TCBD clade</taxon>
        <taxon>Bryopsidales</taxon>
        <taxon>Ostreobineae</taxon>
        <taxon>Ostreobiaceae</taxon>
        <taxon>Ostreobium</taxon>
    </lineage>
</organism>
<dbReference type="CDD" id="cd06257">
    <property type="entry name" value="DnaJ"/>
    <property type="match status" value="1"/>
</dbReference>
<dbReference type="InterPro" id="IPR014756">
    <property type="entry name" value="Ig_E-set"/>
</dbReference>
<reference evidence="12" key="1">
    <citation type="submission" date="2020-12" db="EMBL/GenBank/DDBJ databases">
        <authorList>
            <person name="Iha C."/>
        </authorList>
    </citation>
    <scope>NUCLEOTIDE SEQUENCE</scope>
</reference>
<keyword evidence="4" id="KW-0256">Endoplasmic reticulum</keyword>
<dbReference type="Gene3D" id="1.10.287.110">
    <property type="entry name" value="DnaJ domain"/>
    <property type="match status" value="1"/>
</dbReference>
<feature type="region of interest" description="Disordered" evidence="9">
    <location>
        <begin position="576"/>
        <end position="663"/>
    </location>
</feature>
<evidence type="ECO:0000313" key="13">
    <source>
        <dbReference type="Proteomes" id="UP000708148"/>
    </source>
</evidence>
<dbReference type="SUPFAM" id="SSF158702">
    <property type="entry name" value="Sec63 N-terminal domain-like"/>
    <property type="match status" value="1"/>
</dbReference>
<dbReference type="InterPro" id="IPR004179">
    <property type="entry name" value="Sec63-dom"/>
</dbReference>
<dbReference type="GO" id="GO:0006614">
    <property type="term" value="P:SRP-dependent cotranslational protein targeting to membrane"/>
    <property type="evidence" value="ECO:0007669"/>
    <property type="project" value="TreeGrafter"/>
</dbReference>
<proteinExistence type="predicted"/>
<name>A0A8S1J9J8_9CHLO</name>
<dbReference type="GO" id="GO:0008320">
    <property type="term" value="F:protein transmembrane transporter activity"/>
    <property type="evidence" value="ECO:0007669"/>
    <property type="project" value="TreeGrafter"/>
</dbReference>
<feature type="transmembrane region" description="Helical" evidence="10">
    <location>
        <begin position="58"/>
        <end position="80"/>
    </location>
</feature>